<dbReference type="KEGG" id="sgrg:L0C25_02060"/>
<dbReference type="InterPro" id="IPR002734">
    <property type="entry name" value="RibDG_C"/>
</dbReference>
<evidence type="ECO:0000313" key="2">
    <source>
        <dbReference type="EMBL" id="UYM05882.1"/>
    </source>
</evidence>
<evidence type="ECO:0000259" key="1">
    <source>
        <dbReference type="Pfam" id="PF01872"/>
    </source>
</evidence>
<dbReference type="EMBL" id="CP094970">
    <property type="protein sequence ID" value="UYM05882.1"/>
    <property type="molecule type" value="Genomic_DNA"/>
</dbReference>
<protein>
    <submittedName>
        <fullName evidence="2">Dihydrofolate reductase family protein</fullName>
    </submittedName>
</protein>
<feature type="domain" description="Bacterial bifunctional deaminase-reductase C-terminal" evidence="1">
    <location>
        <begin position="4"/>
        <end position="176"/>
    </location>
</feature>
<dbReference type="PANTHER" id="PTHR38011">
    <property type="entry name" value="DIHYDROFOLATE REDUCTASE FAMILY PROTEIN (AFU_ORTHOLOGUE AFUA_8G06820)"/>
    <property type="match status" value="1"/>
</dbReference>
<organism evidence="2 3">
    <name type="scientific">Solicola gregarius</name>
    <dbReference type="NCBI Taxonomy" id="2908642"/>
    <lineage>
        <taxon>Bacteria</taxon>
        <taxon>Bacillati</taxon>
        <taxon>Actinomycetota</taxon>
        <taxon>Actinomycetes</taxon>
        <taxon>Propionibacteriales</taxon>
        <taxon>Nocardioidaceae</taxon>
        <taxon>Solicola</taxon>
    </lineage>
</organism>
<dbReference type="PANTHER" id="PTHR38011:SF11">
    <property type="entry name" value="2,5-DIAMINO-6-RIBOSYLAMINO-4(3H)-PYRIMIDINONE 5'-PHOSPHATE REDUCTASE"/>
    <property type="match status" value="1"/>
</dbReference>
<dbReference type="AlphaFoldDB" id="A0AA46TJA1"/>
<dbReference type="Gene3D" id="3.40.430.10">
    <property type="entry name" value="Dihydrofolate Reductase, subunit A"/>
    <property type="match status" value="1"/>
</dbReference>
<dbReference type="SUPFAM" id="SSF53597">
    <property type="entry name" value="Dihydrofolate reductase-like"/>
    <property type="match status" value="1"/>
</dbReference>
<dbReference type="RefSeq" id="WP_271634721.1">
    <property type="nucleotide sequence ID" value="NZ_CP094970.1"/>
</dbReference>
<dbReference type="Proteomes" id="UP001164390">
    <property type="component" value="Chromosome"/>
</dbReference>
<dbReference type="GO" id="GO:0009231">
    <property type="term" value="P:riboflavin biosynthetic process"/>
    <property type="evidence" value="ECO:0007669"/>
    <property type="project" value="InterPro"/>
</dbReference>
<reference evidence="2" key="1">
    <citation type="submission" date="2022-01" db="EMBL/GenBank/DDBJ databases">
        <title>Nocardioidaceae gen. sp. A5X3R13.</title>
        <authorList>
            <person name="Lopez Marin M.A."/>
            <person name="Uhlik O."/>
        </authorList>
    </citation>
    <scope>NUCLEOTIDE SEQUENCE</scope>
    <source>
        <strain evidence="2">A5X3R13</strain>
    </source>
</reference>
<name>A0AA46TJA1_9ACTN</name>
<keyword evidence="3" id="KW-1185">Reference proteome</keyword>
<dbReference type="Pfam" id="PF01872">
    <property type="entry name" value="RibD_C"/>
    <property type="match status" value="1"/>
</dbReference>
<proteinExistence type="predicted"/>
<sequence>MARKLVNSTYITLDGVVEGPHLWPPLPLGSAAEHEDVQAETLKTCDVLLMGRRTYDVFAPVWPTRSDPFATRLNEMRKVVASRTLTDPEWANTEVFSTGVAERVAALKAESGGDIIQYGVGSVTRLMMEHGLLDELTLWVYPQFVRGTAADLLFEPDVAATLDLIGTRGLSNGIVVLRYAVRSADVA</sequence>
<accession>A0AA46TJA1</accession>
<dbReference type="GO" id="GO:0008703">
    <property type="term" value="F:5-amino-6-(5-phosphoribosylamino)uracil reductase activity"/>
    <property type="evidence" value="ECO:0007669"/>
    <property type="project" value="InterPro"/>
</dbReference>
<gene>
    <name evidence="2" type="ORF">L0C25_02060</name>
</gene>
<dbReference type="InterPro" id="IPR024072">
    <property type="entry name" value="DHFR-like_dom_sf"/>
</dbReference>
<evidence type="ECO:0000313" key="3">
    <source>
        <dbReference type="Proteomes" id="UP001164390"/>
    </source>
</evidence>
<dbReference type="InterPro" id="IPR050765">
    <property type="entry name" value="Riboflavin_Biosynth_HTPR"/>
</dbReference>